<dbReference type="InterPro" id="IPR023395">
    <property type="entry name" value="MCP_dom_sf"/>
</dbReference>
<dbReference type="eggNOG" id="KOG0763">
    <property type="taxonomic scope" value="Eukaryota"/>
</dbReference>
<keyword evidence="7" id="KW-0999">Mitochondrion inner membrane</keyword>
<keyword evidence="9" id="KW-0496">Mitochondrion</keyword>
<feature type="repeat" description="Solcar" evidence="19">
    <location>
        <begin position="255"/>
        <end position="341"/>
    </location>
</feature>
<gene>
    <name evidence="22" type="primary">Slc25a15</name>
</gene>
<dbReference type="GeneID" id="101835828"/>
<evidence type="ECO:0000256" key="16">
    <source>
        <dbReference type="ARBA" id="ARBA00054811"/>
    </source>
</evidence>
<dbReference type="OrthoDB" id="409586at2759"/>
<evidence type="ECO:0000256" key="7">
    <source>
        <dbReference type="ARBA" id="ARBA00022792"/>
    </source>
</evidence>
<evidence type="ECO:0000256" key="11">
    <source>
        <dbReference type="ARBA" id="ARBA00050969"/>
    </source>
</evidence>
<evidence type="ECO:0000256" key="9">
    <source>
        <dbReference type="ARBA" id="ARBA00023128"/>
    </source>
</evidence>
<evidence type="ECO:0000256" key="6">
    <source>
        <dbReference type="ARBA" id="ARBA00022737"/>
    </source>
</evidence>
<evidence type="ECO:0000256" key="5">
    <source>
        <dbReference type="ARBA" id="ARBA00022692"/>
    </source>
</evidence>
<evidence type="ECO:0000256" key="13">
    <source>
        <dbReference type="ARBA" id="ARBA00052116"/>
    </source>
</evidence>
<dbReference type="SUPFAM" id="SSF103506">
    <property type="entry name" value="Mitochondrial carrier"/>
    <property type="match status" value="1"/>
</dbReference>
<comment type="catalytic activity">
    <reaction evidence="14">
        <text>L-citrulline(in) + L-ornithine(out) + H(+)(in) = L-citrulline(out) + L-ornithine(in) + H(+)(out)</text>
        <dbReference type="Rhea" id="RHEA:70787"/>
        <dbReference type="ChEBI" id="CHEBI:15378"/>
        <dbReference type="ChEBI" id="CHEBI:46911"/>
        <dbReference type="ChEBI" id="CHEBI:57743"/>
    </reaction>
</comment>
<dbReference type="AlphaFoldDB" id="A0A1U8D2L2"/>
<dbReference type="GO" id="GO:1990575">
    <property type="term" value="P:mitochondrial L-ornithine transmembrane transport"/>
    <property type="evidence" value="ECO:0007669"/>
    <property type="project" value="TreeGrafter"/>
</dbReference>
<name>A0A1U8D2L2_MESAU</name>
<keyword evidence="8" id="KW-1133">Transmembrane helix</keyword>
<evidence type="ECO:0000256" key="4">
    <source>
        <dbReference type="ARBA" id="ARBA00022449"/>
    </source>
</evidence>
<accession>A0A1U8D2L2</accession>
<keyword evidence="3 20" id="KW-0813">Transport</keyword>
<dbReference type="InterPro" id="IPR018108">
    <property type="entry name" value="MCP_transmembrane"/>
</dbReference>
<evidence type="ECO:0000256" key="3">
    <source>
        <dbReference type="ARBA" id="ARBA00022448"/>
    </source>
</evidence>
<comment type="function">
    <text evidence="16">Mitochondrial ornithine-citrulline antiporter. Catalyzes the exchange between cytosolic ornithine and mitochondrial citrulline plus an H(+), the proton compensates the positive charge of ornithine thus leading to an electroneutral transport. Plays a crucial role in the urea cycle, by connecting the cytosolic and the intramitochondrial reactions of the urea cycle. Lysine and arginine are also transported by the antiport mechanism. In addition, catalyzes an electroneutral exchange of ornithine or lysine for H(+), a reaction driven by the pH gradient across the inner membrane.</text>
</comment>
<comment type="catalytic activity">
    <reaction evidence="13">
        <text>L-ornithine(out) + L-lysine(in) = L-ornithine(in) + L-lysine(out)</text>
        <dbReference type="Rhea" id="RHEA:70799"/>
        <dbReference type="ChEBI" id="CHEBI:32551"/>
        <dbReference type="ChEBI" id="CHEBI:46911"/>
    </reaction>
</comment>
<keyword evidence="21" id="KW-1185">Reference proteome</keyword>
<keyword evidence="10 19" id="KW-0472">Membrane</keyword>
<evidence type="ECO:0000256" key="8">
    <source>
        <dbReference type="ARBA" id="ARBA00022989"/>
    </source>
</evidence>
<dbReference type="GO" id="GO:0000064">
    <property type="term" value="F:L-ornithine transmembrane transporter activity"/>
    <property type="evidence" value="ECO:0007669"/>
    <property type="project" value="TreeGrafter"/>
</dbReference>
<reference evidence="22" key="1">
    <citation type="submission" date="2025-08" db="UniProtKB">
        <authorList>
            <consortium name="RefSeq"/>
        </authorList>
    </citation>
    <scope>IDENTIFICATION</scope>
    <source>
        <tissue evidence="22">Liver</tissue>
    </source>
</reference>
<comment type="subcellular location">
    <subcellularLocation>
        <location evidence="1">Mitochondrion inner membrane</location>
        <topology evidence="1">Multi-pass membrane protein</topology>
    </subcellularLocation>
</comment>
<feature type="repeat" description="Solcar" evidence="19">
    <location>
        <begin position="152"/>
        <end position="245"/>
    </location>
</feature>
<protein>
    <recommendedName>
        <fullName evidence="17">Mitochondrial ornithine transporter 1</fullName>
    </recommendedName>
    <alternativeName>
        <fullName evidence="18">Solute carrier family 25 member 15</fullName>
    </alternativeName>
</protein>
<dbReference type="Proteomes" id="UP000886700">
    <property type="component" value="Unplaced"/>
</dbReference>
<evidence type="ECO:0000313" key="21">
    <source>
        <dbReference type="Proteomes" id="UP000886700"/>
    </source>
</evidence>
<dbReference type="GO" id="GO:0015297">
    <property type="term" value="F:antiporter activity"/>
    <property type="evidence" value="ECO:0007669"/>
    <property type="project" value="UniProtKB-KW"/>
</dbReference>
<keyword evidence="6" id="KW-0677">Repeat</keyword>
<evidence type="ECO:0000313" key="22">
    <source>
        <dbReference type="RefSeq" id="XP_012981844.1"/>
    </source>
</evidence>
<dbReference type="PANTHER" id="PTHR45624:SF22">
    <property type="entry name" value="MITOCHONDRIAL ORNITHINE TRANSPORTER 1"/>
    <property type="match status" value="1"/>
</dbReference>
<dbReference type="Gene3D" id="1.50.40.10">
    <property type="entry name" value="Mitochondrial carrier domain"/>
    <property type="match status" value="2"/>
</dbReference>
<evidence type="ECO:0000256" key="2">
    <source>
        <dbReference type="ARBA" id="ARBA00006375"/>
    </source>
</evidence>
<comment type="catalytic activity">
    <reaction evidence="12">
        <text>L-ornithine(in) + L-arginine(out) = L-ornithine(out) + L-arginine(in)</text>
        <dbReference type="Rhea" id="RHEA:34991"/>
        <dbReference type="ChEBI" id="CHEBI:32682"/>
        <dbReference type="ChEBI" id="CHEBI:46911"/>
    </reaction>
</comment>
<dbReference type="RefSeq" id="XP_012981844.1">
    <property type="nucleotide sequence ID" value="XM_013126390.3"/>
</dbReference>
<evidence type="ECO:0000256" key="15">
    <source>
        <dbReference type="ARBA" id="ARBA00052952"/>
    </source>
</evidence>
<proteinExistence type="inferred from homology"/>
<evidence type="ECO:0000256" key="12">
    <source>
        <dbReference type="ARBA" id="ARBA00051921"/>
    </source>
</evidence>
<comment type="catalytic activity">
    <reaction evidence="11">
        <text>L-lysine(out) + H(+)(in) = L-lysine(in) + H(+)(out)</text>
        <dbReference type="Rhea" id="RHEA:70795"/>
        <dbReference type="ChEBI" id="CHEBI:15378"/>
        <dbReference type="ChEBI" id="CHEBI:32551"/>
    </reaction>
</comment>
<comment type="similarity">
    <text evidence="2 20">Belongs to the mitochondrial carrier (TC 2.A.29) family.</text>
</comment>
<keyword evidence="5 19" id="KW-0812">Transmembrane</keyword>
<dbReference type="FunFam" id="1.50.40.10:FF:000055">
    <property type="entry name" value="mitochondrial ornithine transporter 1 isoform X1"/>
    <property type="match status" value="1"/>
</dbReference>
<keyword evidence="4" id="KW-0050">Antiport</keyword>
<dbReference type="InterPro" id="IPR050567">
    <property type="entry name" value="Mitochondrial_Carrier"/>
</dbReference>
<sequence length="349" mass="37925">MEVASGLLPAIQLQTPGQVFPSEMQPHPGYVVHILHSRELPSTESSGTMKSNPAIQAAIDLTAGAAGGTACVLTGQPFDTMKVKMQTFPDLYRGLTDCCLKTYSQVGFRGFYKGTSPALIANIAENSVLFMCYGFCQQVVRKMVGLDRQAKLSDLQNAAAGSFASAFAALVLCPTELVKCRLQTMYEMESSGKIAASQNTVWSVVKEIFRKDGPLGFYHGLSSTLLREVPGYFFFFGGYELSRSFFASGKSKDELGPVPLMLSGGFGGICLWLAVYPVDCIKSRIQVLSMTGKQTGLVRTFLGIVKNEGITALYSGLKPTMIRAFPANGALFLAYEYSRKLMMNQLEAY</sequence>
<dbReference type="Pfam" id="PF00153">
    <property type="entry name" value="Mito_carr"/>
    <property type="match status" value="3"/>
</dbReference>
<dbReference type="CTD" id="10166"/>
<evidence type="ECO:0000256" key="18">
    <source>
        <dbReference type="ARBA" id="ARBA00076500"/>
    </source>
</evidence>
<organism evidence="21 22">
    <name type="scientific">Mesocricetus auratus</name>
    <name type="common">Golden hamster</name>
    <dbReference type="NCBI Taxonomy" id="10036"/>
    <lineage>
        <taxon>Eukaryota</taxon>
        <taxon>Metazoa</taxon>
        <taxon>Chordata</taxon>
        <taxon>Craniata</taxon>
        <taxon>Vertebrata</taxon>
        <taxon>Euteleostomi</taxon>
        <taxon>Mammalia</taxon>
        <taxon>Eutheria</taxon>
        <taxon>Euarchontoglires</taxon>
        <taxon>Glires</taxon>
        <taxon>Rodentia</taxon>
        <taxon>Myomorpha</taxon>
        <taxon>Muroidea</taxon>
        <taxon>Cricetidae</taxon>
        <taxon>Cricetinae</taxon>
        <taxon>Mesocricetus</taxon>
    </lineage>
</organism>
<evidence type="ECO:0000256" key="14">
    <source>
        <dbReference type="ARBA" id="ARBA00052532"/>
    </source>
</evidence>
<dbReference type="GO" id="GO:0005743">
    <property type="term" value="C:mitochondrial inner membrane"/>
    <property type="evidence" value="ECO:0007669"/>
    <property type="project" value="UniProtKB-SubCell"/>
</dbReference>
<evidence type="ECO:0000256" key="1">
    <source>
        <dbReference type="ARBA" id="ARBA00004448"/>
    </source>
</evidence>
<evidence type="ECO:0000256" key="10">
    <source>
        <dbReference type="ARBA" id="ARBA00023136"/>
    </source>
</evidence>
<evidence type="ECO:0000256" key="19">
    <source>
        <dbReference type="PROSITE-ProRule" id="PRU00282"/>
    </source>
</evidence>
<feature type="repeat" description="Solcar" evidence="19">
    <location>
        <begin position="55"/>
        <end position="139"/>
    </location>
</feature>
<evidence type="ECO:0000256" key="20">
    <source>
        <dbReference type="RuleBase" id="RU000488"/>
    </source>
</evidence>
<dbReference type="PANTHER" id="PTHR45624">
    <property type="entry name" value="MITOCHONDRIAL BASIC AMINO ACIDS TRANSPORTER-RELATED"/>
    <property type="match status" value="1"/>
</dbReference>
<evidence type="ECO:0000256" key="17">
    <source>
        <dbReference type="ARBA" id="ARBA00071130"/>
    </source>
</evidence>
<dbReference type="PROSITE" id="PS50920">
    <property type="entry name" value="SOLCAR"/>
    <property type="match status" value="3"/>
</dbReference>
<comment type="catalytic activity">
    <reaction evidence="15">
        <text>L-ornithine(out) + H(+)(in) = L-ornithine(in) + H(+)(out)</text>
        <dbReference type="Rhea" id="RHEA:70791"/>
        <dbReference type="ChEBI" id="CHEBI:15378"/>
        <dbReference type="ChEBI" id="CHEBI:46911"/>
    </reaction>
</comment>